<name>A0A6J4TM27_9BACT</name>
<comment type="similarity">
    <text evidence="2">Belongs to the bacterial solute-binding protein 5 family.</text>
</comment>
<dbReference type="SUPFAM" id="SSF53850">
    <property type="entry name" value="Periplasmic binding protein-like II"/>
    <property type="match status" value="1"/>
</dbReference>
<dbReference type="Gene3D" id="3.40.190.10">
    <property type="entry name" value="Periplasmic binding protein-like II"/>
    <property type="match status" value="1"/>
</dbReference>
<evidence type="ECO:0000256" key="2">
    <source>
        <dbReference type="ARBA" id="ARBA00005695"/>
    </source>
</evidence>
<dbReference type="Pfam" id="PF00496">
    <property type="entry name" value="SBP_bac_5"/>
    <property type="match status" value="1"/>
</dbReference>
<dbReference type="InterPro" id="IPR006311">
    <property type="entry name" value="TAT_signal"/>
</dbReference>
<dbReference type="GO" id="GO:0015833">
    <property type="term" value="P:peptide transport"/>
    <property type="evidence" value="ECO:0007669"/>
    <property type="project" value="TreeGrafter"/>
</dbReference>
<dbReference type="PROSITE" id="PS51318">
    <property type="entry name" value="TAT"/>
    <property type="match status" value="1"/>
</dbReference>
<evidence type="ECO:0000256" key="4">
    <source>
        <dbReference type="ARBA" id="ARBA00022729"/>
    </source>
</evidence>
<dbReference type="EMBL" id="CADCWE010000034">
    <property type="protein sequence ID" value="CAA9527013.1"/>
    <property type="molecule type" value="Genomic_DNA"/>
</dbReference>
<dbReference type="Gene3D" id="3.10.105.10">
    <property type="entry name" value="Dipeptide-binding Protein, Domain 3"/>
    <property type="match status" value="1"/>
</dbReference>
<protein>
    <submittedName>
        <fullName evidence="6">Oligopeptide ABC transporter, periplasmic oligopeptide-binding protein OppA</fullName>
    </submittedName>
</protein>
<dbReference type="CDD" id="cd08504">
    <property type="entry name" value="PBP2_OppA"/>
    <property type="match status" value="1"/>
</dbReference>
<dbReference type="GO" id="GO:1904680">
    <property type="term" value="F:peptide transmembrane transporter activity"/>
    <property type="evidence" value="ECO:0007669"/>
    <property type="project" value="TreeGrafter"/>
</dbReference>
<evidence type="ECO:0000256" key="3">
    <source>
        <dbReference type="ARBA" id="ARBA00022448"/>
    </source>
</evidence>
<dbReference type="AlphaFoldDB" id="A0A6J4TM27"/>
<dbReference type="InterPro" id="IPR039424">
    <property type="entry name" value="SBP_5"/>
</dbReference>
<keyword evidence="3" id="KW-0813">Transport</keyword>
<evidence type="ECO:0000259" key="5">
    <source>
        <dbReference type="Pfam" id="PF00496"/>
    </source>
</evidence>
<evidence type="ECO:0000256" key="1">
    <source>
        <dbReference type="ARBA" id="ARBA00004196"/>
    </source>
</evidence>
<keyword evidence="4" id="KW-0732">Signal</keyword>
<dbReference type="InterPro" id="IPR000914">
    <property type="entry name" value="SBP_5_dom"/>
</dbReference>
<evidence type="ECO:0000313" key="6">
    <source>
        <dbReference type="EMBL" id="CAA9527013.1"/>
    </source>
</evidence>
<dbReference type="Gene3D" id="3.90.76.10">
    <property type="entry name" value="Dipeptide-binding Protein, Domain 1"/>
    <property type="match status" value="1"/>
</dbReference>
<comment type="subcellular location">
    <subcellularLocation>
        <location evidence="1">Cell envelope</location>
    </subcellularLocation>
</comment>
<dbReference type="PANTHER" id="PTHR30290">
    <property type="entry name" value="PERIPLASMIC BINDING COMPONENT OF ABC TRANSPORTER"/>
    <property type="match status" value="1"/>
</dbReference>
<dbReference type="GO" id="GO:0030313">
    <property type="term" value="C:cell envelope"/>
    <property type="evidence" value="ECO:0007669"/>
    <property type="project" value="UniProtKB-SubCell"/>
</dbReference>
<dbReference type="PANTHER" id="PTHR30290:SF10">
    <property type="entry name" value="PERIPLASMIC OLIGOPEPTIDE-BINDING PROTEIN-RELATED"/>
    <property type="match status" value="1"/>
</dbReference>
<organism evidence="6">
    <name type="scientific">uncultured Thermomicrobiales bacterium</name>
    <dbReference type="NCBI Taxonomy" id="1645740"/>
    <lineage>
        <taxon>Bacteria</taxon>
        <taxon>Pseudomonadati</taxon>
        <taxon>Thermomicrobiota</taxon>
        <taxon>Thermomicrobia</taxon>
        <taxon>Thermomicrobiales</taxon>
        <taxon>environmental samples</taxon>
    </lineage>
</organism>
<proteinExistence type="inferred from homology"/>
<reference evidence="6" key="1">
    <citation type="submission" date="2020-02" db="EMBL/GenBank/DDBJ databases">
        <authorList>
            <person name="Meier V. D."/>
        </authorList>
    </citation>
    <scope>NUCLEOTIDE SEQUENCE</scope>
    <source>
        <strain evidence="6">AVDCRST_MAG73</strain>
    </source>
</reference>
<accession>A0A6J4TM27</accession>
<sequence>MLDRSSPTRTGSATDRADLDRLVRDFAAGAPRASRRDLLRFSALAAGAVATTRLGVGPTATAGAAPAGNRAKPYRYQDAEIEENATVNVPFNPYGQDIVLDPHRATNWGPFWTMFPNVWGGLVRYDQNAAVELDLAESFTKSDDGLVYTFKLRPDARYANGRPVLAEHFVVSWRRALDPERPSPMASFLQHVEGYEAYVAGESEEIGFGAVDDATVEITLSQPFNYFLSYLAAFVWNVVDPDALEEFGEDEIALHDAGTGPWRFTAFDPETQIVMEPNTNHYGGNSPSIATLVWPIVSGPSADADALALYRNDEAVSADVPLSLKQEVEDDETLSNELIRIEPSGSTRSLAMDFRQAPFDDVRVRRAFAQAIDRDAWANEIWQGTYLPTTSFIPPVVGVTGEYEAPEGLAFDPDEARSSLEAAGFANGEGLPEIVFYQNAEDSPEEIERWRAFLDLFQETLNVGITHDTTKTLEQIQDLQTDNGGRQFDVVWWWNIAETPQLLSDVCRTDSAYMRGVFNWSADLEPSGDFDPGADAATLDDLVGRADIEQDEATRNDLYRQAEELVLRNAVYVPLGNWVQMFVQKPWLQGTRQGPWTGRLPVRFDQDVVVLAR</sequence>
<gene>
    <name evidence="6" type="ORF">AVDCRST_MAG73-488</name>
</gene>
<feature type="domain" description="Solute-binding protein family 5" evidence="5">
    <location>
        <begin position="131"/>
        <end position="501"/>
    </location>
</feature>